<evidence type="ECO:0000256" key="3">
    <source>
        <dbReference type="ARBA" id="ARBA00009620"/>
    </source>
</evidence>
<dbReference type="InterPro" id="IPR023471">
    <property type="entry name" value="CtaG/Cox11_dom_sf"/>
</dbReference>
<dbReference type="SUPFAM" id="SSF110111">
    <property type="entry name" value="Ctag/Cox11"/>
    <property type="match status" value="1"/>
</dbReference>
<evidence type="ECO:0000256" key="4">
    <source>
        <dbReference type="ARBA" id="ARBA00015384"/>
    </source>
</evidence>
<protein>
    <recommendedName>
        <fullName evidence="4">Cytochrome c oxidase assembly protein CtaG</fullName>
    </recommendedName>
</protein>
<comment type="subcellular location">
    <subcellularLocation>
        <location evidence="2">Cell inner membrane</location>
        <topology evidence="2">Single-pass type II membrane protein</topology>
        <orientation evidence="2">Periplasmic side</orientation>
    </subcellularLocation>
</comment>
<dbReference type="Proteomes" id="UP001523550">
    <property type="component" value="Unassembled WGS sequence"/>
</dbReference>
<evidence type="ECO:0000256" key="1">
    <source>
        <dbReference type="ARBA" id="ARBA00004007"/>
    </source>
</evidence>
<evidence type="ECO:0000256" key="9">
    <source>
        <dbReference type="ARBA" id="ARBA00023136"/>
    </source>
</evidence>
<keyword evidence="12" id="KW-1185">Reference proteome</keyword>
<evidence type="ECO:0000313" key="12">
    <source>
        <dbReference type="Proteomes" id="UP001523550"/>
    </source>
</evidence>
<dbReference type="PANTHER" id="PTHR21320:SF3">
    <property type="entry name" value="CYTOCHROME C OXIDASE ASSEMBLY PROTEIN COX11, MITOCHONDRIAL-RELATED"/>
    <property type="match status" value="1"/>
</dbReference>
<comment type="similarity">
    <text evidence="3">Belongs to the COX11/CtaG family.</text>
</comment>
<keyword evidence="9 10" id="KW-0472">Membrane</keyword>
<keyword evidence="8" id="KW-0186">Copper</keyword>
<dbReference type="PANTHER" id="PTHR21320">
    <property type="entry name" value="CYTOCHROME C OXIDASE ASSEMBLY PROTEIN COX11-RELATED"/>
    <property type="match status" value="1"/>
</dbReference>
<dbReference type="EMBL" id="JALJYF010000002">
    <property type="protein sequence ID" value="MCP1727950.1"/>
    <property type="molecule type" value="Genomic_DNA"/>
</dbReference>
<gene>
    <name evidence="11" type="ORF">J2T60_001950</name>
</gene>
<dbReference type="NCBIfam" id="NF003465">
    <property type="entry name" value="PRK05089.1"/>
    <property type="match status" value="1"/>
</dbReference>
<dbReference type="RefSeq" id="WP_253449081.1">
    <property type="nucleotide sequence ID" value="NZ_JALJYF010000002.1"/>
</dbReference>
<evidence type="ECO:0000256" key="5">
    <source>
        <dbReference type="ARBA" id="ARBA00022692"/>
    </source>
</evidence>
<dbReference type="Gene3D" id="2.60.370.10">
    <property type="entry name" value="Ctag/Cox11"/>
    <property type="match status" value="1"/>
</dbReference>
<keyword evidence="7 10" id="KW-1133">Transmembrane helix</keyword>
<keyword evidence="6" id="KW-0735">Signal-anchor</keyword>
<evidence type="ECO:0000256" key="6">
    <source>
        <dbReference type="ARBA" id="ARBA00022968"/>
    </source>
</evidence>
<accession>A0ABT1G9H2</accession>
<evidence type="ECO:0000256" key="7">
    <source>
        <dbReference type="ARBA" id="ARBA00022989"/>
    </source>
</evidence>
<dbReference type="InterPro" id="IPR007533">
    <property type="entry name" value="Cyt_c_oxidase_assmbl_CtaG"/>
</dbReference>
<reference evidence="11 12" key="1">
    <citation type="submission" date="2022-03" db="EMBL/GenBank/DDBJ databases">
        <title>Genomic Encyclopedia of Type Strains, Phase III (KMG-III): the genomes of soil and plant-associated and newly described type strains.</title>
        <authorList>
            <person name="Whitman W."/>
        </authorList>
    </citation>
    <scope>NUCLEOTIDE SEQUENCE [LARGE SCALE GENOMIC DNA]</scope>
    <source>
        <strain evidence="11 12">BSker1</strain>
    </source>
</reference>
<sequence>MSDDKRERKPESNASLVVKLGFASLAMFGFGFAMVPLYDVFCEVTGISSSSTTTAAAEPVSLEPDYDRTVTVELASSLNQRDLWNFSAEETRMEVHPGKLYTTHYIAENLGAEERIGHAVPSVAPAGATRYVQKVECFCFEEQLFAGEESRRMPVLFYVDPELPSNIGTVTLSYSFYARDQVGEK</sequence>
<evidence type="ECO:0000313" key="11">
    <source>
        <dbReference type="EMBL" id="MCP1727950.1"/>
    </source>
</evidence>
<evidence type="ECO:0000256" key="10">
    <source>
        <dbReference type="SAM" id="Phobius"/>
    </source>
</evidence>
<feature type="transmembrane region" description="Helical" evidence="10">
    <location>
        <begin position="20"/>
        <end position="38"/>
    </location>
</feature>
<evidence type="ECO:0000256" key="2">
    <source>
        <dbReference type="ARBA" id="ARBA00004382"/>
    </source>
</evidence>
<dbReference type="PIRSF" id="PIRSF005413">
    <property type="entry name" value="COX11"/>
    <property type="match status" value="1"/>
</dbReference>
<name>A0ABT1G9H2_9GAMM</name>
<comment type="caution">
    <text evidence="11">The sequence shown here is derived from an EMBL/GenBank/DDBJ whole genome shotgun (WGS) entry which is preliminary data.</text>
</comment>
<organism evidence="11 12">
    <name type="scientific">Natronospira proteinivora</name>
    <dbReference type="NCBI Taxonomy" id="1807133"/>
    <lineage>
        <taxon>Bacteria</taxon>
        <taxon>Pseudomonadati</taxon>
        <taxon>Pseudomonadota</taxon>
        <taxon>Gammaproteobacteria</taxon>
        <taxon>Natronospirales</taxon>
        <taxon>Natronospiraceae</taxon>
        <taxon>Natronospira</taxon>
    </lineage>
</organism>
<evidence type="ECO:0000256" key="8">
    <source>
        <dbReference type="ARBA" id="ARBA00023008"/>
    </source>
</evidence>
<keyword evidence="5 10" id="KW-0812">Transmembrane</keyword>
<dbReference type="Pfam" id="PF04442">
    <property type="entry name" value="CtaG_Cox11"/>
    <property type="match status" value="1"/>
</dbReference>
<comment type="function">
    <text evidence="1">Exerts its effect at some terminal stage of cytochrome c oxidase synthesis, probably by being involved in the insertion of the copper B into subunit I.</text>
</comment>
<proteinExistence type="inferred from homology"/>